<evidence type="ECO:0000256" key="4">
    <source>
        <dbReference type="ARBA" id="ARBA00022692"/>
    </source>
</evidence>
<evidence type="ECO:0000256" key="1">
    <source>
        <dbReference type="ARBA" id="ARBA00004225"/>
    </source>
</evidence>
<evidence type="ECO:0000256" key="7">
    <source>
        <dbReference type="ARBA" id="ARBA00023128"/>
    </source>
</evidence>
<dbReference type="InterPro" id="IPR018108">
    <property type="entry name" value="MCP_transmembrane"/>
</dbReference>
<dbReference type="OrthoDB" id="193856at2759"/>
<feature type="repeat" description="Solcar" evidence="9">
    <location>
        <begin position="188"/>
        <end position="269"/>
    </location>
</feature>
<keyword evidence="4 9" id="KW-0812">Transmembrane</keyword>
<organism evidence="11 12">
    <name type="scientific">Pseudo-nitzschia multistriata</name>
    <dbReference type="NCBI Taxonomy" id="183589"/>
    <lineage>
        <taxon>Eukaryota</taxon>
        <taxon>Sar</taxon>
        <taxon>Stramenopiles</taxon>
        <taxon>Ochrophyta</taxon>
        <taxon>Bacillariophyta</taxon>
        <taxon>Bacillariophyceae</taxon>
        <taxon>Bacillariophycidae</taxon>
        <taxon>Bacillariales</taxon>
        <taxon>Bacillariaceae</taxon>
        <taxon>Pseudo-nitzschia</taxon>
    </lineage>
</organism>
<evidence type="ECO:0000313" key="11">
    <source>
        <dbReference type="EMBL" id="VEU39244.1"/>
    </source>
</evidence>
<evidence type="ECO:0000256" key="10">
    <source>
        <dbReference type="RuleBase" id="RU000488"/>
    </source>
</evidence>
<dbReference type="PANTHER" id="PTHR45624:SF58">
    <property type="entry name" value="CARRIER PROTEIN, PUTATIVE-RELATED"/>
    <property type="match status" value="1"/>
</dbReference>
<evidence type="ECO:0000256" key="2">
    <source>
        <dbReference type="ARBA" id="ARBA00006375"/>
    </source>
</evidence>
<dbReference type="GO" id="GO:0000064">
    <property type="term" value="F:L-ornithine transmembrane transporter activity"/>
    <property type="evidence" value="ECO:0007669"/>
    <property type="project" value="TreeGrafter"/>
</dbReference>
<evidence type="ECO:0000256" key="5">
    <source>
        <dbReference type="ARBA" id="ARBA00022737"/>
    </source>
</evidence>
<dbReference type="Pfam" id="PF00153">
    <property type="entry name" value="Mito_carr"/>
    <property type="match status" value="2"/>
</dbReference>
<dbReference type="InterPro" id="IPR023395">
    <property type="entry name" value="MCP_dom_sf"/>
</dbReference>
<dbReference type="SUPFAM" id="SSF103506">
    <property type="entry name" value="Mitochondrial carrier"/>
    <property type="match status" value="1"/>
</dbReference>
<feature type="repeat" description="Solcar" evidence="9">
    <location>
        <begin position="2"/>
        <end position="87"/>
    </location>
</feature>
<protein>
    <recommendedName>
        <fullName evidence="13">Mitochondrial carrier protein</fullName>
    </recommendedName>
</protein>
<keyword evidence="8 9" id="KW-0472">Membrane</keyword>
<accession>A0A448ZB66</accession>
<dbReference type="PROSITE" id="PS50920">
    <property type="entry name" value="SOLCAR"/>
    <property type="match status" value="2"/>
</dbReference>
<name>A0A448ZB66_9STRA</name>
<comment type="similarity">
    <text evidence="2 10">Belongs to the mitochondrial carrier (TC 2.A.29) family.</text>
</comment>
<evidence type="ECO:0000256" key="3">
    <source>
        <dbReference type="ARBA" id="ARBA00022448"/>
    </source>
</evidence>
<evidence type="ECO:0000256" key="8">
    <source>
        <dbReference type="ARBA" id="ARBA00023136"/>
    </source>
</evidence>
<keyword evidence="12" id="KW-1185">Reference proteome</keyword>
<gene>
    <name evidence="11" type="ORF">PSNMU_V1.4_AUG-EV-PASAV3_0060880</name>
</gene>
<dbReference type="EMBL" id="CAACVS010000212">
    <property type="protein sequence ID" value="VEU39244.1"/>
    <property type="molecule type" value="Genomic_DNA"/>
</dbReference>
<keyword evidence="6" id="KW-1133">Transmembrane helix</keyword>
<dbReference type="Proteomes" id="UP000291116">
    <property type="component" value="Unassembled WGS sequence"/>
</dbReference>
<dbReference type="GO" id="GO:0031966">
    <property type="term" value="C:mitochondrial membrane"/>
    <property type="evidence" value="ECO:0007669"/>
    <property type="project" value="UniProtKB-SubCell"/>
</dbReference>
<keyword evidence="7" id="KW-0496">Mitochondrion</keyword>
<sequence>MMENLVPFVAGASYGLTTVVVGQPLDTVKVRMQGLPSAANSSGVAVAGDLFAKEGVRGLYRGGLPLFVGGAFMRSAQFGVSGAAKVWLEENTNGGKPAPRLFGILDWQVMIAGAAGGVSRGLVEIPTDFFKTRRQVEHGWSIREVMDGTGVTLARNTVLYTAFMFYLDMAKLLCRQGYVPSLLMADDRENLSPFVKGAVCANLAWLTCWPADVVKTQRQSGNYASRSNTELLMENLRNGRLFRGIVPGLVRSTIANGSSMVVYEYVLTTLTKKFDLERRDLA</sequence>
<dbReference type="GO" id="GO:1990575">
    <property type="term" value="P:mitochondrial L-ornithine transmembrane transport"/>
    <property type="evidence" value="ECO:0007669"/>
    <property type="project" value="TreeGrafter"/>
</dbReference>
<proteinExistence type="inferred from homology"/>
<dbReference type="AlphaFoldDB" id="A0A448ZB66"/>
<keyword evidence="5" id="KW-0677">Repeat</keyword>
<evidence type="ECO:0008006" key="13">
    <source>
        <dbReference type="Google" id="ProtNLM"/>
    </source>
</evidence>
<dbReference type="PANTHER" id="PTHR45624">
    <property type="entry name" value="MITOCHONDRIAL BASIC AMINO ACIDS TRANSPORTER-RELATED"/>
    <property type="match status" value="1"/>
</dbReference>
<evidence type="ECO:0000256" key="6">
    <source>
        <dbReference type="ARBA" id="ARBA00022989"/>
    </source>
</evidence>
<dbReference type="InterPro" id="IPR050567">
    <property type="entry name" value="Mitochondrial_Carrier"/>
</dbReference>
<comment type="subcellular location">
    <subcellularLocation>
        <location evidence="1">Mitochondrion membrane</location>
        <topology evidence="1">Multi-pass membrane protein</topology>
    </subcellularLocation>
</comment>
<evidence type="ECO:0000313" key="12">
    <source>
        <dbReference type="Proteomes" id="UP000291116"/>
    </source>
</evidence>
<reference evidence="11 12" key="1">
    <citation type="submission" date="2019-01" db="EMBL/GenBank/DDBJ databases">
        <authorList>
            <person name="Ferrante I. M."/>
        </authorList>
    </citation>
    <scope>NUCLEOTIDE SEQUENCE [LARGE SCALE GENOMIC DNA]</scope>
    <source>
        <strain evidence="11 12">B856</strain>
    </source>
</reference>
<dbReference type="Gene3D" id="1.50.40.10">
    <property type="entry name" value="Mitochondrial carrier domain"/>
    <property type="match status" value="2"/>
</dbReference>
<evidence type="ECO:0000256" key="9">
    <source>
        <dbReference type="PROSITE-ProRule" id="PRU00282"/>
    </source>
</evidence>
<keyword evidence="3 10" id="KW-0813">Transport</keyword>